<proteinExistence type="predicted"/>
<feature type="domain" description="FAD-binding FR-type" evidence="1">
    <location>
        <begin position="24"/>
        <end position="123"/>
    </location>
</feature>
<dbReference type="InterPro" id="IPR017927">
    <property type="entry name" value="FAD-bd_FR_type"/>
</dbReference>
<dbReference type="InterPro" id="IPR017938">
    <property type="entry name" value="Riboflavin_synthase-like_b-brl"/>
</dbReference>
<sequence>MVTVPLDFMCTLTHTVGGMNLLDRFLLRATVTDVETVTPRMRRIRIAGESLRGLDWLPGQHIRVRVDALSLRTYSVRDYVDGEHLDLCVLDHPGNGPGVRWSRRVRAGNTVTFTRPQGRLVLREPAPYHLFVGDETACAAFDAMLRALPPDTRAHGIIDTDDPHDRPPLPRPGAVRWIRRSGPDHIVAALRDLCLPAEPGVAYVAGEARDCQAVRRHLTAERGWPRTAVIVKPFWAPGKRGLD</sequence>
<evidence type="ECO:0000313" key="2">
    <source>
        <dbReference type="EMBL" id="GIJ56925.1"/>
    </source>
</evidence>
<dbReference type="PANTHER" id="PTHR30157:SF0">
    <property type="entry name" value="NADPH-DEPENDENT FERRIC-CHELATE REDUCTASE"/>
    <property type="match status" value="1"/>
</dbReference>
<dbReference type="Gene3D" id="2.40.30.10">
    <property type="entry name" value="Translation factors"/>
    <property type="match status" value="1"/>
</dbReference>
<dbReference type="Gene3D" id="3.40.50.80">
    <property type="entry name" value="Nucleotide-binding domain of ferredoxin-NADP reductase (FNR) module"/>
    <property type="match status" value="1"/>
</dbReference>
<reference evidence="2" key="1">
    <citation type="submission" date="2021-01" db="EMBL/GenBank/DDBJ databases">
        <title>Whole genome shotgun sequence of Virgisporangium aurantiacum NBRC 16421.</title>
        <authorList>
            <person name="Komaki H."/>
            <person name="Tamura T."/>
        </authorList>
    </citation>
    <scope>NUCLEOTIDE SEQUENCE</scope>
    <source>
        <strain evidence="2">NBRC 16421</strain>
    </source>
</reference>
<dbReference type="SUPFAM" id="SSF63380">
    <property type="entry name" value="Riboflavin synthase domain-like"/>
    <property type="match status" value="1"/>
</dbReference>
<dbReference type="EMBL" id="BOPG01000027">
    <property type="protein sequence ID" value="GIJ56925.1"/>
    <property type="molecule type" value="Genomic_DNA"/>
</dbReference>
<dbReference type="Pfam" id="PF04954">
    <property type="entry name" value="SIP"/>
    <property type="match status" value="1"/>
</dbReference>
<dbReference type="InterPro" id="IPR013113">
    <property type="entry name" value="SIP_FAD-bd"/>
</dbReference>
<dbReference type="InterPro" id="IPR007037">
    <property type="entry name" value="SIP_rossman_dom"/>
</dbReference>
<accession>A0A8J3Z7U5</accession>
<dbReference type="PROSITE" id="PS51384">
    <property type="entry name" value="FAD_FR"/>
    <property type="match status" value="1"/>
</dbReference>
<dbReference type="AlphaFoldDB" id="A0A8J3Z7U5"/>
<dbReference type="InterPro" id="IPR039374">
    <property type="entry name" value="SIP_fam"/>
</dbReference>
<dbReference type="CDD" id="cd06193">
    <property type="entry name" value="siderophore_interacting"/>
    <property type="match status" value="1"/>
</dbReference>
<dbReference type="GO" id="GO:0016491">
    <property type="term" value="F:oxidoreductase activity"/>
    <property type="evidence" value="ECO:0007669"/>
    <property type="project" value="InterPro"/>
</dbReference>
<evidence type="ECO:0000259" key="1">
    <source>
        <dbReference type="PROSITE" id="PS51384"/>
    </source>
</evidence>
<dbReference type="InterPro" id="IPR039261">
    <property type="entry name" value="FNR_nucleotide-bd"/>
</dbReference>
<name>A0A8J3Z7U5_9ACTN</name>
<protein>
    <submittedName>
        <fullName evidence="2">Siderophore-interacting protein</fullName>
    </submittedName>
</protein>
<gene>
    <name evidence="2" type="ORF">Vau01_044410</name>
</gene>
<dbReference type="Pfam" id="PF08021">
    <property type="entry name" value="FAD_binding_9"/>
    <property type="match status" value="1"/>
</dbReference>
<dbReference type="PANTHER" id="PTHR30157">
    <property type="entry name" value="FERRIC REDUCTASE, NADPH-DEPENDENT"/>
    <property type="match status" value="1"/>
</dbReference>
<keyword evidence="3" id="KW-1185">Reference proteome</keyword>
<organism evidence="2 3">
    <name type="scientific">Virgisporangium aurantiacum</name>
    <dbReference type="NCBI Taxonomy" id="175570"/>
    <lineage>
        <taxon>Bacteria</taxon>
        <taxon>Bacillati</taxon>
        <taxon>Actinomycetota</taxon>
        <taxon>Actinomycetes</taxon>
        <taxon>Micromonosporales</taxon>
        <taxon>Micromonosporaceae</taxon>
        <taxon>Virgisporangium</taxon>
    </lineage>
</organism>
<evidence type="ECO:0000313" key="3">
    <source>
        <dbReference type="Proteomes" id="UP000612585"/>
    </source>
</evidence>
<comment type="caution">
    <text evidence="2">The sequence shown here is derived from an EMBL/GenBank/DDBJ whole genome shotgun (WGS) entry which is preliminary data.</text>
</comment>
<dbReference type="Proteomes" id="UP000612585">
    <property type="component" value="Unassembled WGS sequence"/>
</dbReference>